<dbReference type="InterPro" id="IPR053151">
    <property type="entry name" value="RNase_H-like"/>
</dbReference>
<proteinExistence type="predicted"/>
<reference evidence="2" key="1">
    <citation type="submission" date="2016-11" db="EMBL/GenBank/DDBJ databases">
        <title>The genome of Nicotiana attenuata.</title>
        <authorList>
            <person name="Xu S."/>
            <person name="Brockmoeller T."/>
            <person name="Gaquerel E."/>
            <person name="Navarro A."/>
            <person name="Kuhl H."/>
            <person name="Gase K."/>
            <person name="Ling Z."/>
            <person name="Zhou W."/>
            <person name="Kreitzer C."/>
            <person name="Stanke M."/>
            <person name="Tang H."/>
            <person name="Lyons E."/>
            <person name="Pandey P."/>
            <person name="Pandey S.P."/>
            <person name="Timmermann B."/>
            <person name="Baldwin I.T."/>
        </authorList>
    </citation>
    <scope>NUCLEOTIDE SEQUENCE [LARGE SCALE GENOMIC DNA]</scope>
    <source>
        <strain evidence="2">UT</strain>
    </source>
</reference>
<dbReference type="AlphaFoldDB" id="A0A1J6K1W7"/>
<dbReference type="PANTHER" id="PTHR47723:SF23">
    <property type="entry name" value="REVERSE TRANSCRIPTASE-LIKE PROTEIN"/>
    <property type="match status" value="1"/>
</dbReference>
<comment type="caution">
    <text evidence="2">The sequence shown here is derived from an EMBL/GenBank/DDBJ whole genome shotgun (WGS) entry which is preliminary data.</text>
</comment>
<evidence type="ECO:0000259" key="1">
    <source>
        <dbReference type="Pfam" id="PF13456"/>
    </source>
</evidence>
<sequence length="185" mass="20956">LCLWEIWFTRNNNCFYGKREPISCKNAITRAVECIHVDGGYSDIPTNVLHIKRHPSRRGHYKLNTEATLQKGFIGELGGVIRNNNGGLRMEVSNNFMPLEVNIDSIDVIHSINKGNLIYETIVCECRSLLTALGHPQVNHNYREVNRVADKLAKEAGKITKITTNFLVVHEAIWANILGSIFEKK</sequence>
<accession>A0A1J6K1W7</accession>
<dbReference type="Pfam" id="PF13456">
    <property type="entry name" value="RVT_3"/>
    <property type="match status" value="1"/>
</dbReference>
<dbReference type="OMA" id="HEAIWAN"/>
<gene>
    <name evidence="2" type="ORF">A4A49_65453</name>
</gene>
<dbReference type="GO" id="GO:0003676">
    <property type="term" value="F:nucleic acid binding"/>
    <property type="evidence" value="ECO:0007669"/>
    <property type="project" value="InterPro"/>
</dbReference>
<dbReference type="EMBL" id="MJEQ01003576">
    <property type="protein sequence ID" value="OIT22644.1"/>
    <property type="molecule type" value="Genomic_DNA"/>
</dbReference>
<dbReference type="PANTHER" id="PTHR47723">
    <property type="entry name" value="OS05G0353850 PROTEIN"/>
    <property type="match status" value="1"/>
</dbReference>
<evidence type="ECO:0000313" key="2">
    <source>
        <dbReference type="EMBL" id="OIT22644.1"/>
    </source>
</evidence>
<feature type="domain" description="RNase H type-1" evidence="1">
    <location>
        <begin position="87"/>
        <end position="156"/>
    </location>
</feature>
<dbReference type="GO" id="GO:0004523">
    <property type="term" value="F:RNA-DNA hybrid ribonuclease activity"/>
    <property type="evidence" value="ECO:0007669"/>
    <property type="project" value="InterPro"/>
</dbReference>
<protein>
    <recommendedName>
        <fullName evidence="1">RNase H type-1 domain-containing protein</fullName>
    </recommendedName>
</protein>
<keyword evidence="3" id="KW-1185">Reference proteome</keyword>
<dbReference type="InterPro" id="IPR002156">
    <property type="entry name" value="RNaseH_domain"/>
</dbReference>
<evidence type="ECO:0000313" key="3">
    <source>
        <dbReference type="Proteomes" id="UP000187609"/>
    </source>
</evidence>
<dbReference type="Gramene" id="OIT22644">
    <property type="protein sequence ID" value="OIT22644"/>
    <property type="gene ID" value="A4A49_65453"/>
</dbReference>
<dbReference type="Proteomes" id="UP000187609">
    <property type="component" value="Unassembled WGS sequence"/>
</dbReference>
<feature type="non-terminal residue" evidence="2">
    <location>
        <position position="1"/>
    </location>
</feature>
<dbReference type="InterPro" id="IPR036397">
    <property type="entry name" value="RNaseH_sf"/>
</dbReference>
<name>A0A1J6K1W7_NICAT</name>
<dbReference type="Gene3D" id="3.30.420.10">
    <property type="entry name" value="Ribonuclease H-like superfamily/Ribonuclease H"/>
    <property type="match status" value="1"/>
</dbReference>
<organism evidence="2 3">
    <name type="scientific">Nicotiana attenuata</name>
    <name type="common">Coyote tobacco</name>
    <dbReference type="NCBI Taxonomy" id="49451"/>
    <lineage>
        <taxon>Eukaryota</taxon>
        <taxon>Viridiplantae</taxon>
        <taxon>Streptophyta</taxon>
        <taxon>Embryophyta</taxon>
        <taxon>Tracheophyta</taxon>
        <taxon>Spermatophyta</taxon>
        <taxon>Magnoliopsida</taxon>
        <taxon>eudicotyledons</taxon>
        <taxon>Gunneridae</taxon>
        <taxon>Pentapetalae</taxon>
        <taxon>asterids</taxon>
        <taxon>lamiids</taxon>
        <taxon>Solanales</taxon>
        <taxon>Solanaceae</taxon>
        <taxon>Nicotianoideae</taxon>
        <taxon>Nicotianeae</taxon>
        <taxon>Nicotiana</taxon>
    </lineage>
</organism>